<dbReference type="EMBL" id="JACYFU010000001">
    <property type="protein sequence ID" value="MBD8063985.1"/>
    <property type="molecule type" value="Genomic_DNA"/>
</dbReference>
<keyword evidence="3" id="KW-1185">Reference proteome</keyword>
<gene>
    <name evidence="2" type="ORF">IC608_00660</name>
</gene>
<name>A0A927FPR4_9HYPH</name>
<dbReference type="AlphaFoldDB" id="A0A927FPR4"/>
<protein>
    <submittedName>
        <fullName evidence="2">DUF559 domain-containing protein</fullName>
    </submittedName>
</protein>
<evidence type="ECO:0000313" key="2">
    <source>
        <dbReference type="EMBL" id="MBD8063985.1"/>
    </source>
</evidence>
<organism evidence="2 3">
    <name type="scientific">Devosia oryzisoli</name>
    <dbReference type="NCBI Taxonomy" id="2774138"/>
    <lineage>
        <taxon>Bacteria</taxon>
        <taxon>Pseudomonadati</taxon>
        <taxon>Pseudomonadota</taxon>
        <taxon>Alphaproteobacteria</taxon>
        <taxon>Hyphomicrobiales</taxon>
        <taxon>Devosiaceae</taxon>
        <taxon>Devosia</taxon>
    </lineage>
</organism>
<evidence type="ECO:0000259" key="1">
    <source>
        <dbReference type="Pfam" id="PF04480"/>
    </source>
</evidence>
<evidence type="ECO:0000313" key="3">
    <source>
        <dbReference type="Proteomes" id="UP000654108"/>
    </source>
</evidence>
<proteinExistence type="predicted"/>
<sequence length="50" mass="5993">MTDRITFARSLRHNPTPAERAFWSILFSWREAGMHWRRQAPMGPYVVDFV</sequence>
<feature type="domain" description="DUF559" evidence="1">
    <location>
        <begin position="5"/>
        <end position="50"/>
    </location>
</feature>
<accession>A0A927FPR4</accession>
<dbReference type="Proteomes" id="UP000654108">
    <property type="component" value="Unassembled WGS sequence"/>
</dbReference>
<dbReference type="InterPro" id="IPR007569">
    <property type="entry name" value="DUF559"/>
</dbReference>
<reference evidence="2" key="1">
    <citation type="submission" date="2020-09" db="EMBL/GenBank/DDBJ databases">
        <title>Genome seq and assembly of Devosia sp.</title>
        <authorList>
            <person name="Chhetri G."/>
        </authorList>
    </citation>
    <scope>NUCLEOTIDE SEQUENCE</scope>
    <source>
        <strain evidence="2">PTR5</strain>
    </source>
</reference>
<dbReference type="Pfam" id="PF04480">
    <property type="entry name" value="DUF559"/>
    <property type="match status" value="1"/>
</dbReference>
<comment type="caution">
    <text evidence="2">The sequence shown here is derived from an EMBL/GenBank/DDBJ whole genome shotgun (WGS) entry which is preliminary data.</text>
</comment>